<gene>
    <name evidence="3" type="ORF">BCR43DRAFT_439511</name>
</gene>
<comment type="caution">
    <text evidence="3">The sequence shown here is derived from an EMBL/GenBank/DDBJ whole genome shotgun (WGS) entry which is preliminary data.</text>
</comment>
<proteinExistence type="predicted"/>
<dbReference type="EMBL" id="MCGN01000005">
    <property type="protein sequence ID" value="ORY96951.1"/>
    <property type="molecule type" value="Genomic_DNA"/>
</dbReference>
<sequence>MASSDAQFLVATFQTACTWYAQASKQNHVEATYRAGVCYELGLSTSVDTTKALVFYRKAALLAHPAGMYRLGAILVNGYLQQPPQLREGVCWLQRAATMRDPMPHALHALATVLLSDTICRQTSLVPDKTYALQLLHTAARAGYEASQCRLGQYYEEEAPNAGSSLYWYCKAAEQGCPTAALGLSGWYLTGAPGYLAQSDRESYLWARHALRTPIEARDYYHGEGPVRAAVAQAYFVVGYYTELGIGTSDTESPEKWYRQAAALGHCGASEKLGSPSGEPTDQKSSIRSSARYCSIM</sequence>
<evidence type="ECO:0000256" key="2">
    <source>
        <dbReference type="SAM" id="MobiDB-lite"/>
    </source>
</evidence>
<reference evidence="3 4" key="1">
    <citation type="submission" date="2016-07" db="EMBL/GenBank/DDBJ databases">
        <title>Pervasive Adenine N6-methylation of Active Genes in Fungi.</title>
        <authorList>
            <consortium name="DOE Joint Genome Institute"/>
            <person name="Mondo S.J."/>
            <person name="Dannebaum R.O."/>
            <person name="Kuo R.C."/>
            <person name="Labutti K."/>
            <person name="Haridas S."/>
            <person name="Kuo A."/>
            <person name="Salamov A."/>
            <person name="Ahrendt S.R."/>
            <person name="Lipzen A."/>
            <person name="Sullivan W."/>
            <person name="Andreopoulos W.B."/>
            <person name="Clum A."/>
            <person name="Lindquist E."/>
            <person name="Daum C."/>
            <person name="Ramamoorthy G.K."/>
            <person name="Gryganskyi A."/>
            <person name="Culley D."/>
            <person name="Magnuson J.K."/>
            <person name="James T.Y."/>
            <person name="O'Malley M.A."/>
            <person name="Stajich J.E."/>
            <person name="Spatafora J.W."/>
            <person name="Visel A."/>
            <person name="Grigoriev I.V."/>
        </authorList>
    </citation>
    <scope>NUCLEOTIDE SEQUENCE [LARGE SCALE GENOMIC DNA]</scope>
    <source>
        <strain evidence="3 4">NRRL 2496</strain>
    </source>
</reference>
<keyword evidence="4" id="KW-1185">Reference proteome</keyword>
<organism evidence="3 4">
    <name type="scientific">Syncephalastrum racemosum</name>
    <name type="common">Filamentous fungus</name>
    <dbReference type="NCBI Taxonomy" id="13706"/>
    <lineage>
        <taxon>Eukaryota</taxon>
        <taxon>Fungi</taxon>
        <taxon>Fungi incertae sedis</taxon>
        <taxon>Mucoromycota</taxon>
        <taxon>Mucoromycotina</taxon>
        <taxon>Mucoromycetes</taxon>
        <taxon>Mucorales</taxon>
        <taxon>Syncephalastraceae</taxon>
        <taxon>Syncephalastrum</taxon>
    </lineage>
</organism>
<dbReference type="SMART" id="SM00671">
    <property type="entry name" value="SEL1"/>
    <property type="match status" value="4"/>
</dbReference>
<evidence type="ECO:0000313" key="4">
    <source>
        <dbReference type="Proteomes" id="UP000242180"/>
    </source>
</evidence>
<dbReference type="Proteomes" id="UP000242180">
    <property type="component" value="Unassembled WGS sequence"/>
</dbReference>
<name>A0A1X2HDU3_SYNRA</name>
<dbReference type="SUPFAM" id="SSF81901">
    <property type="entry name" value="HCP-like"/>
    <property type="match status" value="1"/>
</dbReference>
<dbReference type="InterPro" id="IPR011990">
    <property type="entry name" value="TPR-like_helical_dom_sf"/>
</dbReference>
<dbReference type="OMA" id="CWLQRAA"/>
<dbReference type="AlphaFoldDB" id="A0A1X2HDU3"/>
<dbReference type="Gene3D" id="1.25.40.10">
    <property type="entry name" value="Tetratricopeptide repeat domain"/>
    <property type="match status" value="1"/>
</dbReference>
<dbReference type="Pfam" id="PF08238">
    <property type="entry name" value="Sel1"/>
    <property type="match status" value="6"/>
</dbReference>
<evidence type="ECO:0000256" key="1">
    <source>
        <dbReference type="ARBA" id="ARBA00022737"/>
    </source>
</evidence>
<dbReference type="STRING" id="13706.A0A1X2HDU3"/>
<accession>A0A1X2HDU3</accession>
<dbReference type="InParanoid" id="A0A1X2HDU3"/>
<keyword evidence="1" id="KW-0677">Repeat</keyword>
<evidence type="ECO:0008006" key="5">
    <source>
        <dbReference type="Google" id="ProtNLM"/>
    </source>
</evidence>
<feature type="compositionally biased region" description="Polar residues" evidence="2">
    <location>
        <begin position="278"/>
        <end position="289"/>
    </location>
</feature>
<protein>
    <recommendedName>
        <fullName evidence="5">HCP-like protein</fullName>
    </recommendedName>
</protein>
<feature type="region of interest" description="Disordered" evidence="2">
    <location>
        <begin position="269"/>
        <end position="297"/>
    </location>
</feature>
<dbReference type="InterPro" id="IPR051726">
    <property type="entry name" value="Chitin_Synth_Reg"/>
</dbReference>
<dbReference type="InterPro" id="IPR006597">
    <property type="entry name" value="Sel1-like"/>
</dbReference>
<evidence type="ECO:0000313" key="3">
    <source>
        <dbReference type="EMBL" id="ORY96951.1"/>
    </source>
</evidence>
<dbReference type="PANTHER" id="PTHR46430:SF1">
    <property type="entry name" value="CHITIN SYNTHASE REGULATOR SKT5-RELATED"/>
    <property type="match status" value="1"/>
</dbReference>
<dbReference type="OrthoDB" id="272077at2759"/>
<dbReference type="PANTHER" id="PTHR46430">
    <property type="entry name" value="PROTEIN SKT5-RELATED"/>
    <property type="match status" value="1"/>
</dbReference>